<accession>A0A6C0CY48</accession>
<dbReference type="EMBL" id="MN739508">
    <property type="protein sequence ID" value="QHT09163.1"/>
    <property type="molecule type" value="Genomic_DNA"/>
</dbReference>
<evidence type="ECO:0000313" key="1">
    <source>
        <dbReference type="EMBL" id="QHT09163.1"/>
    </source>
</evidence>
<name>A0A6C0CY48_9ZZZZ</name>
<protein>
    <recommendedName>
        <fullName evidence="2">DNA-directed RNA polymerase M/15kDa subunit domain-containing protein</fullName>
    </recommendedName>
</protein>
<proteinExistence type="predicted"/>
<reference evidence="1" key="1">
    <citation type="journal article" date="2020" name="Nature">
        <title>Giant virus diversity and host interactions through global metagenomics.</title>
        <authorList>
            <person name="Schulz F."/>
            <person name="Roux S."/>
            <person name="Paez-Espino D."/>
            <person name="Jungbluth S."/>
            <person name="Walsh D.A."/>
            <person name="Denef V.J."/>
            <person name="McMahon K.D."/>
            <person name="Konstantinidis K.T."/>
            <person name="Eloe-Fadrosh E.A."/>
            <person name="Kyrpides N.C."/>
            <person name="Woyke T."/>
        </authorList>
    </citation>
    <scope>NUCLEOTIDE SEQUENCE</scope>
    <source>
        <strain evidence="1">GVMAG-M-3300023110-24</strain>
    </source>
</reference>
<organism evidence="1">
    <name type="scientific">viral metagenome</name>
    <dbReference type="NCBI Taxonomy" id="1070528"/>
    <lineage>
        <taxon>unclassified sequences</taxon>
        <taxon>metagenomes</taxon>
        <taxon>organismal metagenomes</taxon>
    </lineage>
</organism>
<dbReference type="AlphaFoldDB" id="A0A6C0CY48"/>
<evidence type="ECO:0008006" key="2">
    <source>
        <dbReference type="Google" id="ProtNLM"/>
    </source>
</evidence>
<sequence length="123" mass="14582">MDIKFCDKCENFMNFCIDKDDKPIYICTRCSNSCEYNYQSDSNGIQFNKNIELKNILNSNIYLTMDPTLPTITTKNIKCVNKECKSNIDKSIDNKISYIKYDDENIFFMYICKHCDQKWTNDI</sequence>